<dbReference type="RefSeq" id="WP_025089057.1">
    <property type="nucleotide sequence ID" value="NZ_CP029076.1"/>
</dbReference>
<dbReference type="GO" id="GO:0016491">
    <property type="term" value="F:oxidoreductase activity"/>
    <property type="evidence" value="ECO:0007669"/>
    <property type="project" value="UniProtKB-KW"/>
</dbReference>
<dbReference type="SUPFAM" id="SSF51735">
    <property type="entry name" value="NAD(P)-binding Rossmann-fold domains"/>
    <property type="match status" value="1"/>
</dbReference>
<dbReference type="SMART" id="SM00822">
    <property type="entry name" value="PKS_KR"/>
    <property type="match status" value="1"/>
</dbReference>
<evidence type="ECO:0000256" key="3">
    <source>
        <dbReference type="RuleBase" id="RU000363"/>
    </source>
</evidence>
<gene>
    <name evidence="5" type="ORF">D2E76_26665</name>
</gene>
<accession>A0ABD7HGH7</accession>
<evidence type="ECO:0000259" key="4">
    <source>
        <dbReference type="SMART" id="SM00822"/>
    </source>
</evidence>
<name>A0ABD7HGH7_9MYCO</name>
<dbReference type="InterPro" id="IPR057326">
    <property type="entry name" value="KR_dom"/>
</dbReference>
<feature type="domain" description="Ketoreductase" evidence="4">
    <location>
        <begin position="32"/>
        <end position="216"/>
    </location>
</feature>
<dbReference type="InterPro" id="IPR002347">
    <property type="entry name" value="SDR_fam"/>
</dbReference>
<dbReference type="InterPro" id="IPR020904">
    <property type="entry name" value="Sc_DH/Rdtase_CS"/>
</dbReference>
<dbReference type="EMBL" id="QXBN01000042">
    <property type="protein sequence ID" value="RIT28787.1"/>
    <property type="molecule type" value="Genomic_DNA"/>
</dbReference>
<dbReference type="PANTHER" id="PTHR44196">
    <property type="entry name" value="DEHYDROGENASE/REDUCTASE SDR FAMILY MEMBER 7B"/>
    <property type="match status" value="1"/>
</dbReference>
<evidence type="ECO:0000256" key="1">
    <source>
        <dbReference type="ARBA" id="ARBA00006484"/>
    </source>
</evidence>
<sequence length="301" mass="31716">MTALQHGVNVLAKPIPIPRPFVPSLQDRVSGRVVLVTGASSGIGRSLALRVAAAGATTVVTARRADNLAEIVGEIQALGGIAHAITADLASPDGVDAVASAVLGRFGAPDILVNNAGRSIRRTIAAAEHRLHDYERTMRLNYLAGVGLTLRLLPGMRRRGSGHIVHSSSVGVQGNFPSFSAYVGSKAALDAFLRIAAIESLADGVAFTNVHLPLVDTEMISPSNWSGFSTLTVAEAADLMVSAIRRRPRTLNSPMGSLNALGYAVLPGVVSWLQNLMHRRLEQNHAHLVGREPPYSATARA</sequence>
<dbReference type="PRINTS" id="PR00080">
    <property type="entry name" value="SDRFAMILY"/>
</dbReference>
<dbReference type="InterPro" id="IPR036291">
    <property type="entry name" value="NAD(P)-bd_dom_sf"/>
</dbReference>
<dbReference type="CDD" id="cd05233">
    <property type="entry name" value="SDR_c"/>
    <property type="match status" value="1"/>
</dbReference>
<protein>
    <submittedName>
        <fullName evidence="5">SDR family NAD(P)-dependent oxidoreductase</fullName>
    </submittedName>
</protein>
<dbReference type="Pfam" id="PF00106">
    <property type="entry name" value="adh_short"/>
    <property type="match status" value="1"/>
</dbReference>
<organism evidence="5 6">
    <name type="scientific">Mycobacteroides abscessus</name>
    <dbReference type="NCBI Taxonomy" id="36809"/>
    <lineage>
        <taxon>Bacteria</taxon>
        <taxon>Bacillati</taxon>
        <taxon>Actinomycetota</taxon>
        <taxon>Actinomycetes</taxon>
        <taxon>Mycobacteriales</taxon>
        <taxon>Mycobacteriaceae</taxon>
        <taxon>Mycobacteroides</taxon>
    </lineage>
</organism>
<dbReference type="AlphaFoldDB" id="A0ABD7HGH7"/>
<proteinExistence type="inferred from homology"/>
<dbReference type="PROSITE" id="PS00061">
    <property type="entry name" value="ADH_SHORT"/>
    <property type="match status" value="1"/>
</dbReference>
<evidence type="ECO:0000256" key="2">
    <source>
        <dbReference type="ARBA" id="ARBA00023002"/>
    </source>
</evidence>
<evidence type="ECO:0000313" key="6">
    <source>
        <dbReference type="Proteomes" id="UP000284557"/>
    </source>
</evidence>
<dbReference type="Proteomes" id="UP000284557">
    <property type="component" value="Unassembled WGS sequence"/>
</dbReference>
<dbReference type="PANTHER" id="PTHR44196:SF1">
    <property type="entry name" value="DEHYDROGENASE_REDUCTASE SDR FAMILY MEMBER 7B"/>
    <property type="match status" value="1"/>
</dbReference>
<comment type="caution">
    <text evidence="5">The sequence shown here is derived from an EMBL/GenBank/DDBJ whole genome shotgun (WGS) entry which is preliminary data.</text>
</comment>
<evidence type="ECO:0000313" key="5">
    <source>
        <dbReference type="EMBL" id="RIT28787.1"/>
    </source>
</evidence>
<comment type="similarity">
    <text evidence="1 3">Belongs to the short-chain dehydrogenases/reductases (SDR) family.</text>
</comment>
<reference evidence="5 6" key="1">
    <citation type="submission" date="2018-08" db="EMBL/GenBank/DDBJ databases">
        <title>Linezolid Resistance in Mycobacterium abscessus: MIC Distribution and Comprehensive Investigation of Resistance Mechanisms.</title>
        <authorList>
            <person name="Ye M."/>
            <person name="Xu L."/>
            <person name="Zou Y."/>
            <person name="Li B."/>
            <person name="Guo Q."/>
            <person name="Zhang Y."/>
            <person name="Zhan M."/>
            <person name="Xu B."/>
            <person name="Yu F."/>
            <person name="Zhang Z."/>
            <person name="Chu H."/>
        </authorList>
    </citation>
    <scope>NUCLEOTIDE SEQUENCE [LARGE SCALE GENOMIC DNA]</scope>
    <source>
        <strain evidence="5 6">G143</strain>
    </source>
</reference>
<keyword evidence="2" id="KW-0560">Oxidoreductase</keyword>
<dbReference type="PRINTS" id="PR00081">
    <property type="entry name" value="GDHRDH"/>
</dbReference>
<dbReference type="Gene3D" id="3.40.50.720">
    <property type="entry name" value="NAD(P)-binding Rossmann-like Domain"/>
    <property type="match status" value="1"/>
</dbReference>